<name>A0A0D9XB63_9ORYZ</name>
<evidence type="ECO:0000313" key="2">
    <source>
        <dbReference type="EnsemblPlants" id="LPERR09G00250.1"/>
    </source>
</evidence>
<organism evidence="2 3">
    <name type="scientific">Leersia perrieri</name>
    <dbReference type="NCBI Taxonomy" id="77586"/>
    <lineage>
        <taxon>Eukaryota</taxon>
        <taxon>Viridiplantae</taxon>
        <taxon>Streptophyta</taxon>
        <taxon>Embryophyta</taxon>
        <taxon>Tracheophyta</taxon>
        <taxon>Spermatophyta</taxon>
        <taxon>Magnoliopsida</taxon>
        <taxon>Liliopsida</taxon>
        <taxon>Poales</taxon>
        <taxon>Poaceae</taxon>
        <taxon>BOP clade</taxon>
        <taxon>Oryzoideae</taxon>
        <taxon>Oryzeae</taxon>
        <taxon>Oryzinae</taxon>
        <taxon>Leersia</taxon>
    </lineage>
</organism>
<keyword evidence="3" id="KW-1185">Reference proteome</keyword>
<sequence>MDRERERERGEDRSLFSPPPADAVARCCCRIAAVAGLHLLLAAGCGVTQGVKTSTHNSSSYGLHGMWRMRGVNVDGHSLGSTGTCNEMSK</sequence>
<reference evidence="2 3" key="1">
    <citation type="submission" date="2012-08" db="EMBL/GenBank/DDBJ databases">
        <title>Oryza genome evolution.</title>
        <authorList>
            <person name="Wing R.A."/>
        </authorList>
    </citation>
    <scope>NUCLEOTIDE SEQUENCE</scope>
</reference>
<evidence type="ECO:0000256" key="1">
    <source>
        <dbReference type="SAM" id="MobiDB-lite"/>
    </source>
</evidence>
<reference evidence="2" key="3">
    <citation type="submission" date="2015-04" db="UniProtKB">
        <authorList>
            <consortium name="EnsemblPlants"/>
        </authorList>
    </citation>
    <scope>IDENTIFICATION</scope>
</reference>
<proteinExistence type="predicted"/>
<feature type="compositionally biased region" description="Basic and acidic residues" evidence="1">
    <location>
        <begin position="1"/>
        <end position="14"/>
    </location>
</feature>
<dbReference type="Gramene" id="LPERR09G00250.1">
    <property type="protein sequence ID" value="LPERR09G00250.1"/>
    <property type="gene ID" value="LPERR09G00250"/>
</dbReference>
<protein>
    <submittedName>
        <fullName evidence="2">Uncharacterized protein</fullName>
    </submittedName>
</protein>
<reference evidence="3" key="2">
    <citation type="submission" date="2013-12" db="EMBL/GenBank/DDBJ databases">
        <authorList>
            <person name="Yu Y."/>
            <person name="Lee S."/>
            <person name="de Baynast K."/>
            <person name="Wissotski M."/>
            <person name="Liu L."/>
            <person name="Talag J."/>
            <person name="Goicoechea J."/>
            <person name="Angelova A."/>
            <person name="Jetty R."/>
            <person name="Kudrna D."/>
            <person name="Golser W."/>
            <person name="Rivera L."/>
            <person name="Zhang J."/>
            <person name="Wing R."/>
        </authorList>
    </citation>
    <scope>NUCLEOTIDE SEQUENCE</scope>
</reference>
<dbReference type="Proteomes" id="UP000032180">
    <property type="component" value="Chromosome 9"/>
</dbReference>
<evidence type="ECO:0000313" key="3">
    <source>
        <dbReference type="Proteomes" id="UP000032180"/>
    </source>
</evidence>
<dbReference type="AlphaFoldDB" id="A0A0D9XB63"/>
<dbReference type="EnsemblPlants" id="LPERR09G00250.1">
    <property type="protein sequence ID" value="LPERR09G00250.1"/>
    <property type="gene ID" value="LPERR09G00250"/>
</dbReference>
<feature type="region of interest" description="Disordered" evidence="1">
    <location>
        <begin position="1"/>
        <end position="21"/>
    </location>
</feature>
<accession>A0A0D9XB63</accession>
<dbReference type="HOGENOM" id="CLU_2444060_0_0_1"/>